<sequence>MTSTNTPSIAVIICSTRQPRVCPQIASFVTSTLQTLPSFTSTSTTATLSTIDLSTWNLPMFNEPTIPGQIKDSSAYAQPHTRAWSAEISKHQAFVFVLPQYNWGYPAVLKNALDYLFNEWVGKPAMVVSYGGHGGGKAAGQLKQVLQGLEMRVLENMPALTFPGLEAVVAATKGEDIGIGKGVWDGEKEGIRRAGEELLGLLAAGSVAKEGEKGAELTLRGNWMEDSMKLRILLID</sequence>
<dbReference type="OrthoDB" id="68575at2759"/>
<dbReference type="Proteomes" id="UP000481288">
    <property type="component" value="Unassembled WGS sequence"/>
</dbReference>
<dbReference type="GO" id="GO:0016491">
    <property type="term" value="F:oxidoreductase activity"/>
    <property type="evidence" value="ECO:0007669"/>
    <property type="project" value="InterPro"/>
</dbReference>
<dbReference type="GO" id="GO:0010181">
    <property type="term" value="F:FMN binding"/>
    <property type="evidence" value="ECO:0007669"/>
    <property type="project" value="TreeGrafter"/>
</dbReference>
<gene>
    <name evidence="2" type="ORF">LCER1_G007603</name>
</gene>
<dbReference type="InterPro" id="IPR005025">
    <property type="entry name" value="FMN_Rdtase-like_dom"/>
</dbReference>
<feature type="domain" description="NADPH-dependent FMN reductase-like" evidence="1">
    <location>
        <begin position="8"/>
        <end position="156"/>
    </location>
</feature>
<dbReference type="GO" id="GO:0005829">
    <property type="term" value="C:cytosol"/>
    <property type="evidence" value="ECO:0007669"/>
    <property type="project" value="TreeGrafter"/>
</dbReference>
<name>A0A7D8YKG3_9HELO</name>
<accession>A0A7D8YKG3</accession>
<dbReference type="Pfam" id="PF03358">
    <property type="entry name" value="FMN_red"/>
    <property type="match status" value="1"/>
</dbReference>
<protein>
    <submittedName>
        <fullName evidence="2">NAD(P)H-dependent FMN reductase</fullName>
    </submittedName>
</protein>
<comment type="caution">
    <text evidence="2">The sequence shown here is derived from an EMBL/GenBank/DDBJ whole genome shotgun (WGS) entry which is preliminary data.</text>
</comment>
<reference evidence="2 3" key="1">
    <citation type="submission" date="2018-05" db="EMBL/GenBank/DDBJ databases">
        <title>Whole genome sequencing for identification of molecular markers to develop diagnostic detection tools for the regulated plant pathogen Lachnellula willkommii.</title>
        <authorList>
            <person name="Giroux E."/>
            <person name="Bilodeau G."/>
        </authorList>
    </citation>
    <scope>NUCLEOTIDE SEQUENCE [LARGE SCALE GENOMIC DNA]</scope>
    <source>
        <strain evidence="2 3">CBS 625.97</strain>
    </source>
</reference>
<dbReference type="InterPro" id="IPR050712">
    <property type="entry name" value="NAD(P)H-dep_reductase"/>
</dbReference>
<dbReference type="PANTHER" id="PTHR30543:SF21">
    <property type="entry name" value="NAD(P)H-DEPENDENT FMN REDUCTASE LOT6"/>
    <property type="match status" value="1"/>
</dbReference>
<evidence type="ECO:0000313" key="2">
    <source>
        <dbReference type="EMBL" id="TVY52374.1"/>
    </source>
</evidence>
<evidence type="ECO:0000259" key="1">
    <source>
        <dbReference type="Pfam" id="PF03358"/>
    </source>
</evidence>
<evidence type="ECO:0000313" key="3">
    <source>
        <dbReference type="Proteomes" id="UP000481288"/>
    </source>
</evidence>
<dbReference type="SUPFAM" id="SSF52218">
    <property type="entry name" value="Flavoproteins"/>
    <property type="match status" value="1"/>
</dbReference>
<dbReference type="Gene3D" id="3.40.50.360">
    <property type="match status" value="1"/>
</dbReference>
<dbReference type="EMBL" id="QGMG01000622">
    <property type="protein sequence ID" value="TVY52374.1"/>
    <property type="molecule type" value="Genomic_DNA"/>
</dbReference>
<keyword evidence="3" id="KW-1185">Reference proteome</keyword>
<organism evidence="2 3">
    <name type="scientific">Lachnellula cervina</name>
    <dbReference type="NCBI Taxonomy" id="1316786"/>
    <lineage>
        <taxon>Eukaryota</taxon>
        <taxon>Fungi</taxon>
        <taxon>Dikarya</taxon>
        <taxon>Ascomycota</taxon>
        <taxon>Pezizomycotina</taxon>
        <taxon>Leotiomycetes</taxon>
        <taxon>Helotiales</taxon>
        <taxon>Lachnaceae</taxon>
        <taxon>Lachnellula</taxon>
    </lineage>
</organism>
<dbReference type="AlphaFoldDB" id="A0A7D8YKG3"/>
<dbReference type="InterPro" id="IPR029039">
    <property type="entry name" value="Flavoprotein-like_sf"/>
</dbReference>
<proteinExistence type="predicted"/>
<dbReference type="PANTHER" id="PTHR30543">
    <property type="entry name" value="CHROMATE REDUCTASE"/>
    <property type="match status" value="1"/>
</dbReference>